<evidence type="ECO:0000313" key="2">
    <source>
        <dbReference type="EMBL" id="TGD72065.1"/>
    </source>
</evidence>
<comment type="caution">
    <text evidence="2">The sequence shown here is derived from an EMBL/GenBank/DDBJ whole genome shotgun (WGS) entry which is preliminary data.</text>
</comment>
<dbReference type="Gene3D" id="2.40.30.170">
    <property type="match status" value="1"/>
</dbReference>
<dbReference type="GO" id="GO:1990281">
    <property type="term" value="C:efflux pump complex"/>
    <property type="evidence" value="ECO:0007669"/>
    <property type="project" value="TreeGrafter"/>
</dbReference>
<dbReference type="EMBL" id="SRLE01000011">
    <property type="protein sequence ID" value="TGD72065.1"/>
    <property type="molecule type" value="Genomic_DNA"/>
</dbReference>
<reference evidence="2 3" key="1">
    <citation type="submission" date="2019-04" db="EMBL/GenBank/DDBJ databases">
        <title>Taxonomy of novel Haliea sp. from mangrove soil of West Coast of India.</title>
        <authorList>
            <person name="Verma A."/>
            <person name="Kumar P."/>
            <person name="Krishnamurthi S."/>
        </authorList>
    </citation>
    <scope>NUCLEOTIDE SEQUENCE [LARGE SCALE GENOMIC DNA]</scope>
    <source>
        <strain evidence="2 3">SAOS-164</strain>
    </source>
</reference>
<sequence length="412" mass="44635">MLAIKRQLLVSVLLLGAAVGISVLLFLGRPPAEIAEPVVRPVSVDVAVAVAENIRVEIQAQGTVEALRRTALLAEVSGRVVETSDKFLVGGFVAADEVLLRIDPRDYQTELLRAQAAVETAESALAQEKGRAEVALAEWEKLPANSQRNQEARDLYLRKPQLEQAQAQLRAATADLNTARDRLERTIIRAPYDAVIASRDTELGQYVVTGARLAEVFSVDYAEVRLPVAQSRLAFLELPGLGKFASDTPIDLYTAAGGQVRHWEATLHRTEGVFDERSRSLYVVARIADPYALHSADAEPLRMGSFVNAAITGREITDVIALPRYVLRAGNQLWVVGANDILQDRAVSVLSTGGEFALIDAGLLPGERVSLTLLDESLEGAKVVINSTTPTDELRRREQRALPGDATAALAP</sequence>
<protein>
    <submittedName>
        <fullName evidence="2">Efflux RND transporter periplasmic adaptor subunit</fullName>
    </submittedName>
</protein>
<dbReference type="Gene3D" id="1.10.287.470">
    <property type="entry name" value="Helix hairpin bin"/>
    <property type="match status" value="1"/>
</dbReference>
<dbReference type="Gene3D" id="2.40.50.100">
    <property type="match status" value="1"/>
</dbReference>
<organism evidence="2 3">
    <name type="scientific">Mangrovimicrobium sediminis</name>
    <dbReference type="NCBI Taxonomy" id="2562682"/>
    <lineage>
        <taxon>Bacteria</taxon>
        <taxon>Pseudomonadati</taxon>
        <taxon>Pseudomonadota</taxon>
        <taxon>Gammaproteobacteria</taxon>
        <taxon>Cellvibrionales</taxon>
        <taxon>Halieaceae</taxon>
        <taxon>Mangrovimicrobium</taxon>
    </lineage>
</organism>
<comment type="similarity">
    <text evidence="1">Belongs to the membrane fusion protein (MFP) (TC 8.A.1) family.</text>
</comment>
<evidence type="ECO:0000256" key="1">
    <source>
        <dbReference type="ARBA" id="ARBA00009477"/>
    </source>
</evidence>
<dbReference type="OrthoDB" id="5730196at2"/>
<dbReference type="AlphaFoldDB" id="A0A4Z0LYA7"/>
<proteinExistence type="inferred from homology"/>
<dbReference type="RefSeq" id="WP_135445507.1">
    <property type="nucleotide sequence ID" value="NZ_SRLE01000011.1"/>
</dbReference>
<dbReference type="InterPro" id="IPR006143">
    <property type="entry name" value="RND_pump_MFP"/>
</dbReference>
<dbReference type="NCBIfam" id="TIGR01730">
    <property type="entry name" value="RND_mfp"/>
    <property type="match status" value="1"/>
</dbReference>
<keyword evidence="3" id="KW-1185">Reference proteome</keyword>
<accession>A0A4Z0LYA7</accession>
<dbReference type="SUPFAM" id="SSF111369">
    <property type="entry name" value="HlyD-like secretion proteins"/>
    <property type="match status" value="1"/>
</dbReference>
<dbReference type="Proteomes" id="UP000298050">
    <property type="component" value="Unassembled WGS sequence"/>
</dbReference>
<dbReference type="Gene3D" id="2.40.420.20">
    <property type="match status" value="1"/>
</dbReference>
<evidence type="ECO:0000313" key="3">
    <source>
        <dbReference type="Proteomes" id="UP000298050"/>
    </source>
</evidence>
<name>A0A4Z0LYA7_9GAMM</name>
<gene>
    <name evidence="2" type="ORF">E4634_15430</name>
</gene>
<dbReference type="PANTHER" id="PTHR30469">
    <property type="entry name" value="MULTIDRUG RESISTANCE PROTEIN MDTA"/>
    <property type="match status" value="1"/>
</dbReference>
<dbReference type="GO" id="GO:0015562">
    <property type="term" value="F:efflux transmembrane transporter activity"/>
    <property type="evidence" value="ECO:0007669"/>
    <property type="project" value="TreeGrafter"/>
</dbReference>
<dbReference type="PANTHER" id="PTHR30469:SF12">
    <property type="entry name" value="MULTIDRUG RESISTANCE PROTEIN MDTA"/>
    <property type="match status" value="1"/>
</dbReference>